<evidence type="ECO:0000256" key="7">
    <source>
        <dbReference type="ARBA" id="ARBA00029734"/>
    </source>
</evidence>
<name>A0A1G4K185_9SACH</name>
<evidence type="ECO:0000256" key="1">
    <source>
        <dbReference type="ARBA" id="ARBA00001713"/>
    </source>
</evidence>
<dbReference type="CDD" id="cd01398">
    <property type="entry name" value="RPI_A"/>
    <property type="match status" value="1"/>
</dbReference>
<proteinExistence type="inferred from homology"/>
<evidence type="ECO:0000256" key="2">
    <source>
        <dbReference type="ARBA" id="ARBA00004988"/>
    </source>
</evidence>
<dbReference type="PANTHER" id="PTHR11934:SF0">
    <property type="entry name" value="RIBOSE-5-PHOSPHATE ISOMERASE"/>
    <property type="match status" value="1"/>
</dbReference>
<keyword evidence="10" id="KW-1185">Reference proteome</keyword>
<accession>A0A1G4K185</accession>
<keyword evidence="6" id="KW-0413">Isomerase</keyword>
<protein>
    <recommendedName>
        <fullName evidence="5">Ribose-5-phosphate isomerase</fullName>
        <ecNumber evidence="4">5.3.1.6</ecNumber>
    </recommendedName>
    <alternativeName>
        <fullName evidence="8">D-ribose-5-phosphate ketol-isomerase</fullName>
    </alternativeName>
    <alternativeName>
        <fullName evidence="7">Phosphoriboisomerase</fullName>
    </alternativeName>
</protein>
<dbReference type="Proteomes" id="UP000191024">
    <property type="component" value="Chromosome F"/>
</dbReference>
<comment type="similarity">
    <text evidence="3">Belongs to the ribose 5-phosphate isomerase family.</text>
</comment>
<comment type="catalytic activity">
    <reaction evidence="1">
        <text>aldehydo-D-ribose 5-phosphate = D-ribulose 5-phosphate</text>
        <dbReference type="Rhea" id="RHEA:14657"/>
        <dbReference type="ChEBI" id="CHEBI:58121"/>
        <dbReference type="ChEBI" id="CHEBI:58273"/>
        <dbReference type="EC" id="5.3.1.6"/>
    </reaction>
</comment>
<organism evidence="9 10">
    <name type="scientific">Lachancea mirantina</name>
    <dbReference type="NCBI Taxonomy" id="1230905"/>
    <lineage>
        <taxon>Eukaryota</taxon>
        <taxon>Fungi</taxon>
        <taxon>Dikarya</taxon>
        <taxon>Ascomycota</taxon>
        <taxon>Saccharomycotina</taxon>
        <taxon>Saccharomycetes</taxon>
        <taxon>Saccharomycetales</taxon>
        <taxon>Saccharomycetaceae</taxon>
        <taxon>Lachancea</taxon>
    </lineage>
</organism>
<evidence type="ECO:0000313" key="10">
    <source>
        <dbReference type="Proteomes" id="UP000191024"/>
    </source>
</evidence>
<dbReference type="NCBIfam" id="TIGR00021">
    <property type="entry name" value="rpiA"/>
    <property type="match status" value="1"/>
</dbReference>
<evidence type="ECO:0000313" key="9">
    <source>
        <dbReference type="EMBL" id="SCU97280.1"/>
    </source>
</evidence>
<dbReference type="AlphaFoldDB" id="A0A1G4K185"/>
<dbReference type="FunFam" id="3.30.70.260:FF:000053">
    <property type="entry name" value="Ribose-5-phosphate isomerase, putative"/>
    <property type="match status" value="1"/>
</dbReference>
<dbReference type="GO" id="GO:0009052">
    <property type="term" value="P:pentose-phosphate shunt, non-oxidative branch"/>
    <property type="evidence" value="ECO:0007669"/>
    <property type="project" value="InterPro"/>
</dbReference>
<comment type="pathway">
    <text evidence="2">Carbohydrate degradation; pentose phosphate pathway; D-ribose 5-phosphate from D-ribulose 5-phosphate (non-oxidative stage): step 1/1.</text>
</comment>
<dbReference type="EC" id="5.3.1.6" evidence="4"/>
<dbReference type="InterPro" id="IPR004788">
    <property type="entry name" value="Ribose5P_isomerase_type_A"/>
</dbReference>
<dbReference type="EMBL" id="LT598467">
    <property type="protein sequence ID" value="SCU97280.1"/>
    <property type="molecule type" value="Genomic_DNA"/>
</dbReference>
<dbReference type="Gene3D" id="3.40.50.1360">
    <property type="match status" value="1"/>
</dbReference>
<dbReference type="GO" id="GO:0004751">
    <property type="term" value="F:ribose-5-phosphate isomerase activity"/>
    <property type="evidence" value="ECO:0007669"/>
    <property type="project" value="UniProtKB-EC"/>
</dbReference>
<dbReference type="SUPFAM" id="SSF100950">
    <property type="entry name" value="NagB/RpiA/CoA transferase-like"/>
    <property type="match status" value="1"/>
</dbReference>
<dbReference type="UniPathway" id="UPA00115">
    <property type="reaction ID" value="UER00412"/>
</dbReference>
<dbReference type="GO" id="GO:0006014">
    <property type="term" value="P:D-ribose metabolic process"/>
    <property type="evidence" value="ECO:0007669"/>
    <property type="project" value="TreeGrafter"/>
</dbReference>
<evidence type="ECO:0000256" key="8">
    <source>
        <dbReference type="ARBA" id="ARBA00032273"/>
    </source>
</evidence>
<evidence type="ECO:0000256" key="5">
    <source>
        <dbReference type="ARBA" id="ARBA00019150"/>
    </source>
</evidence>
<dbReference type="SUPFAM" id="SSF75445">
    <property type="entry name" value="D-ribose-5-phosphate isomerase (RpiA), lid domain"/>
    <property type="match status" value="1"/>
</dbReference>
<dbReference type="InterPro" id="IPR037171">
    <property type="entry name" value="NagB/RpiA_transferase-like"/>
</dbReference>
<gene>
    <name evidence="9" type="ORF">LAMI_0F09494G</name>
</gene>
<dbReference type="PANTHER" id="PTHR11934">
    <property type="entry name" value="RIBOSE-5-PHOSPHATE ISOMERASE"/>
    <property type="match status" value="1"/>
</dbReference>
<dbReference type="FunFam" id="3.40.50.1360:FF:000014">
    <property type="entry name" value="Ribose 5-phosphate isomerase"/>
    <property type="match status" value="1"/>
</dbReference>
<evidence type="ECO:0000256" key="3">
    <source>
        <dbReference type="ARBA" id="ARBA00008088"/>
    </source>
</evidence>
<dbReference type="GO" id="GO:0005737">
    <property type="term" value="C:cytoplasm"/>
    <property type="evidence" value="ECO:0007669"/>
    <property type="project" value="TreeGrafter"/>
</dbReference>
<dbReference type="STRING" id="1230905.A0A1G4K185"/>
<dbReference type="Pfam" id="PF06026">
    <property type="entry name" value="Rib_5-P_isom_A"/>
    <property type="match status" value="1"/>
</dbReference>
<evidence type="ECO:0000256" key="6">
    <source>
        <dbReference type="ARBA" id="ARBA00023235"/>
    </source>
</evidence>
<reference evidence="10" key="1">
    <citation type="submission" date="2016-03" db="EMBL/GenBank/DDBJ databases">
        <authorList>
            <person name="Devillers H."/>
        </authorList>
    </citation>
    <scope>NUCLEOTIDE SEQUENCE [LARGE SCALE GENOMIC DNA]</scope>
</reference>
<dbReference type="Gene3D" id="3.30.70.260">
    <property type="match status" value="1"/>
</dbReference>
<dbReference type="OrthoDB" id="1555531at2759"/>
<sequence length="278" mass="30418">MLRFCKRYSNNPIWRGFTTKTTMAPLPDYKDLPALHSTLEEAKRIAAYRAVDENLIPVQHRLIGVGSGSTVIYVAERLGQYLLDPKFSILASQFVCIPTGFQSKELILTNGLTLGSIDQYPSIDIVFDGADEVDSDLQLIKGGGGCLFQEKLVSTSAAKFVVVADYRKRSPKYLGTNWVKGVPIEVVPSAYVRVLSDLRIRLKCKQAVLRQGAPAKAGPVVTDNCNFIIDAHFGEIEDPAKLHAQIKMLVGVVETGLFINNAARAYFGNPDGSVDVLG</sequence>
<evidence type="ECO:0000256" key="4">
    <source>
        <dbReference type="ARBA" id="ARBA00011959"/>
    </source>
</evidence>